<protein>
    <submittedName>
        <fullName evidence="1">Uncharacterized protein</fullName>
    </submittedName>
</protein>
<reference evidence="1" key="1">
    <citation type="submission" date="2020-02" db="EMBL/GenBank/DDBJ databases">
        <authorList>
            <person name="Meier V. D."/>
        </authorList>
    </citation>
    <scope>NUCLEOTIDE SEQUENCE</scope>
    <source>
        <strain evidence="1">AVDCRST_MAG76</strain>
    </source>
</reference>
<evidence type="ECO:0000313" key="1">
    <source>
        <dbReference type="EMBL" id="CAA9236336.1"/>
    </source>
</evidence>
<proteinExistence type="predicted"/>
<sequence>MLPAGDVVAHRSTGGLLHGDALELGPLPQRCLLGFGQPQRHGHASMVSKRYQWCCSTSVGFPGSTGNRLLLADV</sequence>
<accession>A0A6J4HWZ8</accession>
<name>A0A6J4HWZ8_9ACTN</name>
<dbReference type="EMBL" id="CADCSZ010000092">
    <property type="protein sequence ID" value="CAA9236336.1"/>
    <property type="molecule type" value="Genomic_DNA"/>
</dbReference>
<organism evidence="1">
    <name type="scientific">uncultured Acidimicrobiales bacterium</name>
    <dbReference type="NCBI Taxonomy" id="310071"/>
    <lineage>
        <taxon>Bacteria</taxon>
        <taxon>Bacillati</taxon>
        <taxon>Actinomycetota</taxon>
        <taxon>Acidimicrobiia</taxon>
        <taxon>Acidimicrobiales</taxon>
        <taxon>environmental samples</taxon>
    </lineage>
</organism>
<dbReference type="AlphaFoldDB" id="A0A6J4HWZ8"/>
<gene>
    <name evidence="1" type="ORF">AVDCRST_MAG76-1529</name>
</gene>